<dbReference type="InterPro" id="IPR001433">
    <property type="entry name" value="OxRdtase_FAD/NAD-bd"/>
</dbReference>
<dbReference type="InterPro" id="IPR039261">
    <property type="entry name" value="FNR_nucleotide-bd"/>
</dbReference>
<dbReference type="InterPro" id="IPR008333">
    <property type="entry name" value="Cbr1-like_FAD-bd_dom"/>
</dbReference>
<dbReference type="CDD" id="cd00207">
    <property type="entry name" value="fer2"/>
    <property type="match status" value="1"/>
</dbReference>
<dbReference type="InterPro" id="IPR012675">
    <property type="entry name" value="Beta-grasp_dom_sf"/>
</dbReference>
<keyword evidence="9" id="KW-0472">Membrane</keyword>
<dbReference type="InterPro" id="IPR001041">
    <property type="entry name" value="2Fe-2S_ferredoxin-type"/>
</dbReference>
<dbReference type="InterPro" id="IPR005804">
    <property type="entry name" value="FA_desaturase_dom"/>
</dbReference>
<sequence>MSTTTDRLSSSDFDSGLALPDPGERVPTLSWPIVGIFVVSLAIFGTATWAALIGALPAVITIAASAVAIFMMFTVLHDASHYSISSHRWVNAAFGRVAMILVSPLISFPSFAFIHIEHHRNTNDHESDPDHFVSAASYWQLPFRFPVMDIPYLACLFRNRRRRPRSEVVETVILLIATTFLITAAGVAGHLWTLAIVYLIPSRVAMFVLAWWFDWLPHHDLDDTPADNRYRTTRNRVGSEWILTPLLLSQNYHLVHHLHPSIPFYRYVAAWRRNEDAYLERGVAIGTVLGQQLDPGEYREWKRLNGKRAALLPVHLVPATSRPRAGTFALVVQQVTPLTPDSVKITFDVPEDLADVFRFEAGQHLTVFHDVAGRRIRRNYSICAPAGSGDIAIGIRKVAGGQFSTFAVETLRAGDVLEVAPPSGKFGATADSAAIRDHVAVAAGSGITPIMSIIGTTLDIEPGSRFTLFYGNRTRESTMFAAELDELEARYDGRLRVVHIRSADPGHPAVLSGRIDAVLITRLLRREVTSIDQWYLCGPTELSVDVRSALIAAGVPVERVHLELFRGTERPSRADDHVESEVNVTLSGMEHQLTVRRGESVLEAALANNVDAPYSCLGGACGTCKAKVTSGAVRMEQNLALSPAEVDQGLVLTCQSYPTTPAMAVEYGRSQTRRDR</sequence>
<dbReference type="InterPro" id="IPR006058">
    <property type="entry name" value="2Fe2S_fd_BS"/>
</dbReference>
<evidence type="ECO:0000256" key="9">
    <source>
        <dbReference type="SAM" id="Phobius"/>
    </source>
</evidence>
<dbReference type="RefSeq" id="WP_110470821.1">
    <property type="nucleotide sequence ID" value="NZ_QJSP01000010.1"/>
</dbReference>
<dbReference type="InterPro" id="IPR036010">
    <property type="entry name" value="2Fe-2S_ferredoxin-like_sf"/>
</dbReference>
<evidence type="ECO:0000256" key="3">
    <source>
        <dbReference type="ARBA" id="ARBA00022714"/>
    </source>
</evidence>
<keyword evidence="2" id="KW-0285">Flavoprotein</keyword>
<keyword evidence="3" id="KW-0001">2Fe-2S</keyword>
<feature type="transmembrane region" description="Helical" evidence="9">
    <location>
        <begin position="29"/>
        <end position="52"/>
    </location>
</feature>
<dbReference type="GO" id="GO:0006629">
    <property type="term" value="P:lipid metabolic process"/>
    <property type="evidence" value="ECO:0007669"/>
    <property type="project" value="InterPro"/>
</dbReference>
<organism evidence="12 13">
    <name type="scientific">Williamsia limnetica</name>
    <dbReference type="NCBI Taxonomy" id="882452"/>
    <lineage>
        <taxon>Bacteria</taxon>
        <taxon>Bacillati</taxon>
        <taxon>Actinomycetota</taxon>
        <taxon>Actinomycetes</taxon>
        <taxon>Mycobacteriales</taxon>
        <taxon>Nocardiaceae</taxon>
        <taxon>Williamsia</taxon>
    </lineage>
</organism>
<reference evidence="12 13" key="1">
    <citation type="submission" date="2018-06" db="EMBL/GenBank/DDBJ databases">
        <title>Genomic Encyclopedia of Type Strains, Phase IV (KMG-IV): sequencing the most valuable type-strain genomes for metagenomic binning, comparative biology and taxonomic classification.</title>
        <authorList>
            <person name="Goeker M."/>
        </authorList>
    </citation>
    <scope>NUCLEOTIDE SEQUENCE [LARGE SCALE GENOMIC DNA]</scope>
    <source>
        <strain evidence="12 13">DSM 45521</strain>
    </source>
</reference>
<dbReference type="GO" id="GO:0051537">
    <property type="term" value="F:2 iron, 2 sulfur cluster binding"/>
    <property type="evidence" value="ECO:0007669"/>
    <property type="project" value="UniProtKB-KW"/>
</dbReference>
<protein>
    <submittedName>
        <fullName evidence="12">Ferredoxin-NADP reductase</fullName>
    </submittedName>
</protein>
<dbReference type="Gene3D" id="3.40.50.80">
    <property type="entry name" value="Nucleotide-binding domain of ferredoxin-NADP reductase (FNR) module"/>
    <property type="match status" value="1"/>
</dbReference>
<dbReference type="Proteomes" id="UP000247591">
    <property type="component" value="Unassembled WGS sequence"/>
</dbReference>
<evidence type="ECO:0000256" key="7">
    <source>
        <dbReference type="ARBA" id="ARBA00023004"/>
    </source>
</evidence>
<dbReference type="EMBL" id="QJSP01000010">
    <property type="protein sequence ID" value="PYE15487.1"/>
    <property type="molecule type" value="Genomic_DNA"/>
</dbReference>
<dbReference type="GO" id="GO:0050660">
    <property type="term" value="F:flavin adenine dinucleotide binding"/>
    <property type="evidence" value="ECO:0007669"/>
    <property type="project" value="TreeGrafter"/>
</dbReference>
<evidence type="ECO:0000256" key="6">
    <source>
        <dbReference type="ARBA" id="ARBA00023002"/>
    </source>
</evidence>
<dbReference type="InterPro" id="IPR017938">
    <property type="entry name" value="Riboflavin_synthase-like_b-brl"/>
</dbReference>
<dbReference type="SUPFAM" id="SSF52343">
    <property type="entry name" value="Ferredoxin reductase-like, C-terminal NADP-linked domain"/>
    <property type="match status" value="1"/>
</dbReference>
<dbReference type="Pfam" id="PF00111">
    <property type="entry name" value="Fer2"/>
    <property type="match status" value="1"/>
</dbReference>
<proteinExistence type="predicted"/>
<evidence type="ECO:0000259" key="10">
    <source>
        <dbReference type="PROSITE" id="PS51085"/>
    </source>
</evidence>
<feature type="domain" description="FAD-binding FR-type" evidence="11">
    <location>
        <begin position="325"/>
        <end position="429"/>
    </location>
</feature>
<keyword evidence="9" id="KW-1133">Transmembrane helix</keyword>
<dbReference type="PRINTS" id="PR00410">
    <property type="entry name" value="PHEHYDRXLASE"/>
</dbReference>
<dbReference type="Gene3D" id="2.40.30.10">
    <property type="entry name" value="Translation factors"/>
    <property type="match status" value="1"/>
</dbReference>
<dbReference type="Gene3D" id="3.10.20.30">
    <property type="match status" value="1"/>
</dbReference>
<dbReference type="SUPFAM" id="SSF63380">
    <property type="entry name" value="Riboflavin synthase domain-like"/>
    <property type="match status" value="1"/>
</dbReference>
<gene>
    <name evidence="12" type="ORF">DFR67_110151</name>
</gene>
<dbReference type="InterPro" id="IPR050415">
    <property type="entry name" value="MRET"/>
</dbReference>
<evidence type="ECO:0000256" key="2">
    <source>
        <dbReference type="ARBA" id="ARBA00022630"/>
    </source>
</evidence>
<dbReference type="Pfam" id="PF00487">
    <property type="entry name" value="FA_desaturase"/>
    <property type="match status" value="1"/>
</dbReference>
<dbReference type="GO" id="GO:0046872">
    <property type="term" value="F:metal ion binding"/>
    <property type="evidence" value="ECO:0007669"/>
    <property type="project" value="UniProtKB-KW"/>
</dbReference>
<dbReference type="OrthoDB" id="9796486at2"/>
<dbReference type="AlphaFoldDB" id="A0A318RFQ8"/>
<keyword evidence="9" id="KW-0812">Transmembrane</keyword>
<feature type="domain" description="2Fe-2S ferredoxin-type" evidence="10">
    <location>
        <begin position="580"/>
        <end position="671"/>
    </location>
</feature>
<dbReference type="InterPro" id="IPR017927">
    <property type="entry name" value="FAD-bd_FR_type"/>
</dbReference>
<feature type="transmembrane region" description="Helical" evidence="9">
    <location>
        <begin position="58"/>
        <end position="76"/>
    </location>
</feature>
<evidence type="ECO:0000256" key="4">
    <source>
        <dbReference type="ARBA" id="ARBA00022723"/>
    </source>
</evidence>
<accession>A0A318RFQ8</accession>
<dbReference type="GO" id="GO:0016491">
    <property type="term" value="F:oxidoreductase activity"/>
    <property type="evidence" value="ECO:0007669"/>
    <property type="project" value="UniProtKB-KW"/>
</dbReference>
<evidence type="ECO:0000256" key="1">
    <source>
        <dbReference type="ARBA" id="ARBA00001974"/>
    </source>
</evidence>
<dbReference type="PROSITE" id="PS51085">
    <property type="entry name" value="2FE2S_FER_2"/>
    <property type="match status" value="1"/>
</dbReference>
<evidence type="ECO:0000313" key="12">
    <source>
        <dbReference type="EMBL" id="PYE15487.1"/>
    </source>
</evidence>
<dbReference type="CDD" id="cd06214">
    <property type="entry name" value="PA_degradation_oxidoreductase_like"/>
    <property type="match status" value="1"/>
</dbReference>
<evidence type="ECO:0000259" key="11">
    <source>
        <dbReference type="PROSITE" id="PS51384"/>
    </source>
</evidence>
<evidence type="ECO:0000256" key="8">
    <source>
        <dbReference type="ARBA" id="ARBA00023014"/>
    </source>
</evidence>
<evidence type="ECO:0000256" key="5">
    <source>
        <dbReference type="ARBA" id="ARBA00022827"/>
    </source>
</evidence>
<evidence type="ECO:0000313" key="13">
    <source>
        <dbReference type="Proteomes" id="UP000247591"/>
    </source>
</evidence>
<feature type="transmembrane region" description="Helical" evidence="9">
    <location>
        <begin position="168"/>
        <end position="189"/>
    </location>
</feature>
<dbReference type="PROSITE" id="PS51384">
    <property type="entry name" value="FAD_FR"/>
    <property type="match status" value="1"/>
</dbReference>
<dbReference type="PANTHER" id="PTHR47354:SF8">
    <property type="entry name" value="1,2-PHENYLACETYL-COA EPOXIDASE, SUBUNIT E"/>
    <property type="match status" value="1"/>
</dbReference>
<dbReference type="SUPFAM" id="SSF54292">
    <property type="entry name" value="2Fe-2S ferredoxin-like"/>
    <property type="match status" value="1"/>
</dbReference>
<dbReference type="Pfam" id="PF00970">
    <property type="entry name" value="FAD_binding_6"/>
    <property type="match status" value="1"/>
</dbReference>
<feature type="transmembrane region" description="Helical" evidence="9">
    <location>
        <begin position="97"/>
        <end position="116"/>
    </location>
</feature>
<name>A0A318RFQ8_WILLI</name>
<keyword evidence="7" id="KW-0408">Iron</keyword>
<keyword evidence="5" id="KW-0274">FAD</keyword>
<dbReference type="PANTHER" id="PTHR47354">
    <property type="entry name" value="NADH OXIDOREDUCTASE HCR"/>
    <property type="match status" value="1"/>
</dbReference>
<dbReference type="PROSITE" id="PS00197">
    <property type="entry name" value="2FE2S_FER_1"/>
    <property type="match status" value="1"/>
</dbReference>
<comment type="caution">
    <text evidence="12">The sequence shown here is derived from an EMBL/GenBank/DDBJ whole genome shotgun (WGS) entry which is preliminary data.</text>
</comment>
<keyword evidence="13" id="KW-1185">Reference proteome</keyword>
<keyword evidence="4" id="KW-0479">Metal-binding</keyword>
<keyword evidence="8" id="KW-0411">Iron-sulfur</keyword>
<dbReference type="Pfam" id="PF00175">
    <property type="entry name" value="NAD_binding_1"/>
    <property type="match status" value="1"/>
</dbReference>
<comment type="cofactor">
    <cofactor evidence="1">
        <name>FAD</name>
        <dbReference type="ChEBI" id="CHEBI:57692"/>
    </cofactor>
</comment>
<keyword evidence="6" id="KW-0560">Oxidoreductase</keyword>